<dbReference type="InterPro" id="IPR017224">
    <property type="entry name" value="Opine_Oxase_asu/HCN_bsu"/>
</dbReference>
<dbReference type="Proteomes" id="UP001208935">
    <property type="component" value="Unassembled WGS sequence"/>
</dbReference>
<gene>
    <name evidence="4" type="ORF">D5039_20990</name>
</gene>
<accession>A0ABT3KYY2</accession>
<dbReference type="Pfam" id="PF17806">
    <property type="entry name" value="SO_alpha_A3"/>
    <property type="match status" value="1"/>
</dbReference>
<dbReference type="EMBL" id="QZCW01000005">
    <property type="protein sequence ID" value="MCW5323529.1"/>
    <property type="molecule type" value="Genomic_DNA"/>
</dbReference>
<dbReference type="CDD" id="cd19946">
    <property type="entry name" value="GlpA-like_Fer2_BFD-like"/>
    <property type="match status" value="1"/>
</dbReference>
<comment type="caution">
    <text evidence="4">The sequence shown here is derived from an EMBL/GenBank/DDBJ whole genome shotgun (WGS) entry which is preliminary data.</text>
</comment>
<dbReference type="SUPFAM" id="SSF51905">
    <property type="entry name" value="FAD/NAD(P)-binding domain"/>
    <property type="match status" value="1"/>
</dbReference>
<dbReference type="PRINTS" id="PR00411">
    <property type="entry name" value="PNDRDTASEI"/>
</dbReference>
<feature type="domain" description="FAD/NAD(P)-binding" evidence="2">
    <location>
        <begin position="11"/>
        <end position="312"/>
    </location>
</feature>
<dbReference type="Gene3D" id="1.10.10.1100">
    <property type="entry name" value="BFD-like [2Fe-2S]-binding domain"/>
    <property type="match status" value="1"/>
</dbReference>
<sequence>MTSTPPPLQPVVVGAGPAGIRAAQALAAHGLRPMLIDEAARGGGQIYRRAPAPFQRPPRALYGAKAARATALHDTLDALQTRIDYRPDSLVWNAQGGWLDTLHAPTQTMRTVPYGQLIVASGATDRVLPIPGWTLPGVYTLGGAQVALKFQGCSIGRNVVLMGTGPLLYLVACEYARAGAKVTAVLDSARFADHLAAVPAMLAQPAMLARGAYHMGWLRAHGVPMHTGVRPVRVLGNARVRGVVWRAGTQEHTLACDAIGLGYALRPETQLADLLGCRFAWDPMHRAHLPEHDAAGRTNMPGVYLAGDGAAILGADAAEWAGERAALALLADHGVSTDMARARTLERQLRQLHGFRQGLERAFPFPADWASHASDALVLCRCENVRVGALRACARDAGVDEMNRLKALTRVGMGRCQGRMCAVAAAEILAQASGKSVDQVGRLRGQAPVKPIPIHAQTRHGAAPGAA</sequence>
<evidence type="ECO:0000313" key="4">
    <source>
        <dbReference type="EMBL" id="MCW5323529.1"/>
    </source>
</evidence>
<reference evidence="5" key="1">
    <citation type="submission" date="2023-07" db="EMBL/GenBank/DDBJ databases">
        <title>Verminephrobacter genomes.</title>
        <authorList>
            <person name="Lund M.B."/>
        </authorList>
    </citation>
    <scope>NUCLEOTIDE SEQUENCE [LARGE SCALE GENOMIC DNA]</scope>
    <source>
        <strain evidence="5">AtM5-05</strain>
    </source>
</reference>
<evidence type="ECO:0000313" key="5">
    <source>
        <dbReference type="Proteomes" id="UP001208935"/>
    </source>
</evidence>
<dbReference type="InterPro" id="IPR041854">
    <property type="entry name" value="BFD-like_2Fe2S-bd_dom_sf"/>
</dbReference>
<name>A0ABT3KYY2_9BURK</name>
<evidence type="ECO:0000256" key="1">
    <source>
        <dbReference type="ARBA" id="ARBA00023002"/>
    </source>
</evidence>
<feature type="domain" description="SoxA A3" evidence="3">
    <location>
        <begin position="389"/>
        <end position="456"/>
    </location>
</feature>
<evidence type="ECO:0000259" key="2">
    <source>
        <dbReference type="Pfam" id="PF07992"/>
    </source>
</evidence>
<dbReference type="InterPro" id="IPR051691">
    <property type="entry name" value="Metab_Enz_Cyan_OpOx_G3PDH"/>
</dbReference>
<dbReference type="PIRSF" id="PIRSF037495">
    <property type="entry name" value="Opine_OX_OoxA/HcnB"/>
    <property type="match status" value="1"/>
</dbReference>
<dbReference type="InterPro" id="IPR036188">
    <property type="entry name" value="FAD/NAD-bd_sf"/>
</dbReference>
<dbReference type="PANTHER" id="PTHR42949:SF3">
    <property type="entry name" value="ANAEROBIC GLYCEROL-3-PHOSPHATE DEHYDROGENASE SUBUNIT B"/>
    <property type="match status" value="1"/>
</dbReference>
<dbReference type="PRINTS" id="PR00368">
    <property type="entry name" value="FADPNR"/>
</dbReference>
<organism evidence="4 5">
    <name type="scientific">Verminephrobacter aporrectodeae subsp. tuberculatae</name>
    <dbReference type="NCBI Taxonomy" id="1110392"/>
    <lineage>
        <taxon>Bacteria</taxon>
        <taxon>Pseudomonadati</taxon>
        <taxon>Pseudomonadota</taxon>
        <taxon>Betaproteobacteria</taxon>
        <taxon>Burkholderiales</taxon>
        <taxon>Comamonadaceae</taxon>
        <taxon>Verminephrobacter</taxon>
    </lineage>
</organism>
<dbReference type="InterPro" id="IPR041117">
    <property type="entry name" value="SoxA_A3"/>
</dbReference>
<dbReference type="Pfam" id="PF07992">
    <property type="entry name" value="Pyr_redox_2"/>
    <property type="match status" value="1"/>
</dbReference>
<keyword evidence="5" id="KW-1185">Reference proteome</keyword>
<keyword evidence="1" id="KW-0560">Oxidoreductase</keyword>
<dbReference type="Gene3D" id="3.50.50.60">
    <property type="entry name" value="FAD/NAD(P)-binding domain"/>
    <property type="match status" value="2"/>
</dbReference>
<dbReference type="RefSeq" id="WP_265283344.1">
    <property type="nucleotide sequence ID" value="NZ_QZCW01000005.1"/>
</dbReference>
<evidence type="ECO:0000259" key="3">
    <source>
        <dbReference type="Pfam" id="PF17806"/>
    </source>
</evidence>
<proteinExistence type="predicted"/>
<dbReference type="PANTHER" id="PTHR42949">
    <property type="entry name" value="ANAEROBIC GLYCEROL-3-PHOSPHATE DEHYDROGENASE SUBUNIT B"/>
    <property type="match status" value="1"/>
</dbReference>
<protein>
    <submittedName>
        <fullName evidence="4">FAD/NAD(P)-binding oxidoreductase</fullName>
    </submittedName>
</protein>
<dbReference type="InterPro" id="IPR023753">
    <property type="entry name" value="FAD/NAD-binding_dom"/>
</dbReference>